<name>A0ABT2EIE0_9BACT</name>
<dbReference type="Proteomes" id="UP001204798">
    <property type="component" value="Unassembled WGS sequence"/>
</dbReference>
<evidence type="ECO:0000313" key="1">
    <source>
        <dbReference type="EMBL" id="MCS3917723.1"/>
    </source>
</evidence>
<comment type="caution">
    <text evidence="1">The sequence shown here is derived from an EMBL/GenBank/DDBJ whole genome shotgun (WGS) entry which is preliminary data.</text>
</comment>
<protein>
    <recommendedName>
        <fullName evidence="3">4Fe-4S ferredoxin-type domain-containing protein</fullName>
    </recommendedName>
</protein>
<reference evidence="1 2" key="1">
    <citation type="submission" date="2022-08" db="EMBL/GenBank/DDBJ databases">
        <title>Bacterial and archaeal communities from various locations to study Microbial Dark Matter (Phase II).</title>
        <authorList>
            <person name="Stepanauskas R."/>
        </authorList>
    </citation>
    <scope>NUCLEOTIDE SEQUENCE [LARGE SCALE GENOMIC DNA]</scope>
    <source>
        <strain evidence="1 2">PD1</strain>
    </source>
</reference>
<gene>
    <name evidence="1" type="ORF">M2350_000120</name>
</gene>
<keyword evidence="2" id="KW-1185">Reference proteome</keyword>
<dbReference type="EMBL" id="JANUCP010000001">
    <property type="protein sequence ID" value="MCS3917723.1"/>
    <property type="molecule type" value="Genomic_DNA"/>
</dbReference>
<organism evidence="1 2">
    <name type="scientific">Candidatus Fervidibacter sacchari</name>
    <dbReference type="NCBI Taxonomy" id="1448929"/>
    <lineage>
        <taxon>Bacteria</taxon>
        <taxon>Candidatus Fervidibacterota</taxon>
        <taxon>Candidatus Fervidibacter</taxon>
    </lineage>
</organism>
<evidence type="ECO:0008006" key="3">
    <source>
        <dbReference type="Google" id="ProtNLM"/>
    </source>
</evidence>
<dbReference type="RefSeq" id="WP_259092115.1">
    <property type="nucleotide sequence ID" value="NZ_CP130454.1"/>
</dbReference>
<proteinExistence type="predicted"/>
<evidence type="ECO:0000313" key="2">
    <source>
        <dbReference type="Proteomes" id="UP001204798"/>
    </source>
</evidence>
<accession>A0ABT2EIE0</accession>
<sequence>MKKVWMLWMTFIVAVILGVLAAQVPCWESCPRDYSDDGAKCQDCCDVRCPNNIAKTRCKNNCPP</sequence>